<dbReference type="EMBL" id="CP109106">
    <property type="protein sequence ID" value="WSB68447.1"/>
    <property type="molecule type" value="Genomic_DNA"/>
</dbReference>
<protein>
    <submittedName>
        <fullName evidence="2">Peptidase inhibitor family I36 protein</fullName>
    </submittedName>
</protein>
<feature type="chain" id="PRO_5047314236" evidence="1">
    <location>
        <begin position="28"/>
        <end position="121"/>
    </location>
</feature>
<gene>
    <name evidence="2" type="ORF">OG863_11040</name>
</gene>
<evidence type="ECO:0000313" key="2">
    <source>
        <dbReference type="EMBL" id="WSB68447.1"/>
    </source>
</evidence>
<organism evidence="2 3">
    <name type="scientific">Streptomyces decoyicus</name>
    <dbReference type="NCBI Taxonomy" id="249567"/>
    <lineage>
        <taxon>Bacteria</taxon>
        <taxon>Bacillati</taxon>
        <taxon>Actinomycetota</taxon>
        <taxon>Actinomycetes</taxon>
        <taxon>Kitasatosporales</taxon>
        <taxon>Streptomycetaceae</taxon>
        <taxon>Streptomyces</taxon>
    </lineage>
</organism>
<name>A0ABZ1FEJ5_9ACTN</name>
<dbReference type="Pfam" id="PF03995">
    <property type="entry name" value="Inhibitor_I36"/>
    <property type="match status" value="1"/>
</dbReference>
<feature type="signal peptide" evidence="1">
    <location>
        <begin position="1"/>
        <end position="27"/>
    </location>
</feature>
<dbReference type="Proteomes" id="UP001344251">
    <property type="component" value="Chromosome"/>
</dbReference>
<sequence length="121" mass="13207">MPVANMIRRAAALAAVLVLLAAPAGFTAPKHGAATCAIEHFCLYARGQQEGARASYTKGTRDTAQQNLPQGGWSAWNRTSEYWCLWTKPGYKGSKHRLNPGEKFGFQPPIRSLLPSSAFRC</sequence>
<dbReference type="InterPro" id="IPR011024">
    <property type="entry name" value="G_crystallin-like"/>
</dbReference>
<reference evidence="2 3" key="1">
    <citation type="submission" date="2022-10" db="EMBL/GenBank/DDBJ databases">
        <title>The complete genomes of actinobacterial strains from the NBC collection.</title>
        <authorList>
            <person name="Joergensen T.S."/>
            <person name="Alvarez Arevalo M."/>
            <person name="Sterndorff E.B."/>
            <person name="Faurdal D."/>
            <person name="Vuksanovic O."/>
            <person name="Mourched A.-S."/>
            <person name="Charusanti P."/>
            <person name="Shaw S."/>
            <person name="Blin K."/>
            <person name="Weber T."/>
        </authorList>
    </citation>
    <scope>NUCLEOTIDE SEQUENCE [LARGE SCALE GENOMIC DNA]</scope>
    <source>
        <strain evidence="2 3">NBC 01774</strain>
    </source>
</reference>
<evidence type="ECO:0000313" key="3">
    <source>
        <dbReference type="Proteomes" id="UP001344251"/>
    </source>
</evidence>
<dbReference type="RefSeq" id="WP_326617934.1">
    <property type="nucleotide sequence ID" value="NZ_CP109106.1"/>
</dbReference>
<evidence type="ECO:0000256" key="1">
    <source>
        <dbReference type="SAM" id="SignalP"/>
    </source>
</evidence>
<accession>A0ABZ1FEJ5</accession>
<keyword evidence="1" id="KW-0732">Signal</keyword>
<proteinExistence type="predicted"/>
<keyword evidence="3" id="KW-1185">Reference proteome</keyword>
<dbReference type="SUPFAM" id="SSF49695">
    <property type="entry name" value="gamma-Crystallin-like"/>
    <property type="match status" value="1"/>
</dbReference>